<dbReference type="AlphaFoldDB" id="A0A381X2L8"/>
<reference evidence="1" key="1">
    <citation type="submission" date="2018-05" db="EMBL/GenBank/DDBJ databases">
        <authorList>
            <person name="Lanie J.A."/>
            <person name="Ng W.-L."/>
            <person name="Kazmierczak K.M."/>
            <person name="Andrzejewski T.M."/>
            <person name="Davidsen T.M."/>
            <person name="Wayne K.J."/>
            <person name="Tettelin H."/>
            <person name="Glass J.I."/>
            <person name="Rusch D."/>
            <person name="Podicherti R."/>
            <person name="Tsui H.-C.T."/>
            <person name="Winkler M.E."/>
        </authorList>
    </citation>
    <scope>NUCLEOTIDE SEQUENCE</scope>
</reference>
<dbReference type="EMBL" id="UINC01013698">
    <property type="protein sequence ID" value="SVA59004.1"/>
    <property type="molecule type" value="Genomic_DNA"/>
</dbReference>
<gene>
    <name evidence="1" type="ORF">METZ01_LOCUS111858</name>
</gene>
<proteinExistence type="predicted"/>
<organism evidence="1">
    <name type="scientific">marine metagenome</name>
    <dbReference type="NCBI Taxonomy" id="408172"/>
    <lineage>
        <taxon>unclassified sequences</taxon>
        <taxon>metagenomes</taxon>
        <taxon>ecological metagenomes</taxon>
    </lineage>
</organism>
<name>A0A381X2L8_9ZZZZ</name>
<evidence type="ECO:0000313" key="1">
    <source>
        <dbReference type="EMBL" id="SVA59004.1"/>
    </source>
</evidence>
<sequence length="135" mass="15357">MDRMIATTLQSRPLTHARLKYLAALAQTSEDHISRLGLALSIASGPADADWEPSRMQSESGLVDEINEKHLRGRTLFKDDLSLWMALALRNQSPADYDEWRQVMRAHWERGVEILMGKNVVEGDWLRTIRACLPS</sequence>
<protein>
    <submittedName>
        <fullName evidence="1">Uncharacterized protein</fullName>
    </submittedName>
</protein>
<accession>A0A381X2L8</accession>